<dbReference type="InterPro" id="IPR002110">
    <property type="entry name" value="Ankyrin_rpt"/>
</dbReference>
<dbReference type="PANTHER" id="PTHR14879">
    <property type="entry name" value="CASPASE REGULATOR, RING FINGER DOMAIN-CONTAINING"/>
    <property type="match status" value="1"/>
</dbReference>
<dbReference type="KEGG" id="ehx:EMIHUDRAFT_456703"/>
<dbReference type="PROSITE" id="PS50088">
    <property type="entry name" value="ANK_REPEAT"/>
    <property type="match status" value="1"/>
</dbReference>
<dbReference type="Pfam" id="PF13920">
    <property type="entry name" value="zf-C3HC4_3"/>
    <property type="match status" value="1"/>
</dbReference>
<dbReference type="PROSITE" id="PS50089">
    <property type="entry name" value="ZF_RING_2"/>
    <property type="match status" value="1"/>
</dbReference>
<dbReference type="Pfam" id="PF13637">
    <property type="entry name" value="Ank_4"/>
    <property type="match status" value="1"/>
</dbReference>
<organism evidence="4 5">
    <name type="scientific">Emiliania huxleyi (strain CCMP1516)</name>
    <dbReference type="NCBI Taxonomy" id="280463"/>
    <lineage>
        <taxon>Eukaryota</taxon>
        <taxon>Haptista</taxon>
        <taxon>Haptophyta</taxon>
        <taxon>Prymnesiophyceae</taxon>
        <taxon>Isochrysidales</taxon>
        <taxon>Noelaerhabdaceae</taxon>
        <taxon>Emiliania</taxon>
    </lineage>
</organism>
<reference evidence="5" key="1">
    <citation type="journal article" date="2013" name="Nature">
        <title>Pan genome of the phytoplankton Emiliania underpins its global distribution.</title>
        <authorList>
            <person name="Read B.A."/>
            <person name="Kegel J."/>
            <person name="Klute M.J."/>
            <person name="Kuo A."/>
            <person name="Lefebvre S.C."/>
            <person name="Maumus F."/>
            <person name="Mayer C."/>
            <person name="Miller J."/>
            <person name="Monier A."/>
            <person name="Salamov A."/>
            <person name="Young J."/>
            <person name="Aguilar M."/>
            <person name="Claverie J.M."/>
            <person name="Frickenhaus S."/>
            <person name="Gonzalez K."/>
            <person name="Herman E.K."/>
            <person name="Lin Y.C."/>
            <person name="Napier J."/>
            <person name="Ogata H."/>
            <person name="Sarno A.F."/>
            <person name="Shmutz J."/>
            <person name="Schroeder D."/>
            <person name="de Vargas C."/>
            <person name="Verret F."/>
            <person name="von Dassow P."/>
            <person name="Valentin K."/>
            <person name="Van de Peer Y."/>
            <person name="Wheeler G."/>
            <person name="Dacks J.B."/>
            <person name="Delwiche C.F."/>
            <person name="Dyhrman S.T."/>
            <person name="Glockner G."/>
            <person name="John U."/>
            <person name="Richards T."/>
            <person name="Worden A.Z."/>
            <person name="Zhang X."/>
            <person name="Grigoriev I.V."/>
            <person name="Allen A.E."/>
            <person name="Bidle K."/>
            <person name="Borodovsky M."/>
            <person name="Bowler C."/>
            <person name="Brownlee C."/>
            <person name="Cock J.M."/>
            <person name="Elias M."/>
            <person name="Gladyshev V.N."/>
            <person name="Groth M."/>
            <person name="Guda C."/>
            <person name="Hadaegh A."/>
            <person name="Iglesias-Rodriguez M.D."/>
            <person name="Jenkins J."/>
            <person name="Jones B.M."/>
            <person name="Lawson T."/>
            <person name="Leese F."/>
            <person name="Lindquist E."/>
            <person name="Lobanov A."/>
            <person name="Lomsadze A."/>
            <person name="Malik S.B."/>
            <person name="Marsh M.E."/>
            <person name="Mackinder L."/>
            <person name="Mock T."/>
            <person name="Mueller-Roeber B."/>
            <person name="Pagarete A."/>
            <person name="Parker M."/>
            <person name="Probert I."/>
            <person name="Quesneville H."/>
            <person name="Raines C."/>
            <person name="Rensing S.A."/>
            <person name="Riano-Pachon D.M."/>
            <person name="Richier S."/>
            <person name="Rokitta S."/>
            <person name="Shiraiwa Y."/>
            <person name="Soanes D.M."/>
            <person name="van der Giezen M."/>
            <person name="Wahlund T.M."/>
            <person name="Williams B."/>
            <person name="Wilson W."/>
            <person name="Wolfe G."/>
            <person name="Wurch L.L."/>
        </authorList>
    </citation>
    <scope>NUCLEOTIDE SEQUENCE</scope>
</reference>
<dbReference type="RefSeq" id="XP_005782190.1">
    <property type="nucleotide sequence ID" value="XM_005782133.1"/>
</dbReference>
<evidence type="ECO:0000313" key="4">
    <source>
        <dbReference type="EnsemblProtists" id="EOD29761"/>
    </source>
</evidence>
<feature type="repeat" description="ANK" evidence="1">
    <location>
        <begin position="55"/>
        <end position="87"/>
    </location>
</feature>
<dbReference type="SUPFAM" id="SSF57850">
    <property type="entry name" value="RING/U-box"/>
    <property type="match status" value="1"/>
</dbReference>
<dbReference type="InterPro" id="IPR013083">
    <property type="entry name" value="Znf_RING/FYVE/PHD"/>
</dbReference>
<dbReference type="Proteomes" id="UP000013827">
    <property type="component" value="Unassembled WGS sequence"/>
</dbReference>
<dbReference type="PaxDb" id="2903-EOD29761"/>
<accession>A0A0D3K1X6</accession>
<dbReference type="Gene3D" id="3.30.40.10">
    <property type="entry name" value="Zinc/RING finger domain, C3HC4 (zinc finger)"/>
    <property type="match status" value="1"/>
</dbReference>
<keyword evidence="2" id="KW-0479">Metal-binding</keyword>
<dbReference type="STRING" id="2903.R1F3E5"/>
<keyword evidence="1" id="KW-0040">ANK repeat</keyword>
<dbReference type="Gene3D" id="1.25.40.20">
    <property type="entry name" value="Ankyrin repeat-containing domain"/>
    <property type="match status" value="1"/>
</dbReference>
<dbReference type="HOGENOM" id="CLU_1039898_0_0_1"/>
<dbReference type="GO" id="GO:0008270">
    <property type="term" value="F:zinc ion binding"/>
    <property type="evidence" value="ECO:0007669"/>
    <property type="project" value="UniProtKB-KW"/>
</dbReference>
<evidence type="ECO:0000256" key="1">
    <source>
        <dbReference type="PROSITE-ProRule" id="PRU00023"/>
    </source>
</evidence>
<proteinExistence type="predicted"/>
<keyword evidence="5" id="KW-1185">Reference proteome</keyword>
<dbReference type="EnsemblProtists" id="EOD29761">
    <property type="protein sequence ID" value="EOD29761"/>
    <property type="gene ID" value="EMIHUDRAFT_456703"/>
</dbReference>
<protein>
    <recommendedName>
        <fullName evidence="3">RING-type domain-containing protein</fullName>
    </recommendedName>
</protein>
<name>A0A0D3K1X6_EMIH1</name>
<dbReference type="AlphaFoldDB" id="A0A0D3K1X6"/>
<dbReference type="PANTHER" id="PTHR14879:SF5">
    <property type="entry name" value="RING-TYPE DOMAIN-CONTAINING PROTEIN"/>
    <property type="match status" value="1"/>
</dbReference>
<sequence length="268" mass="28547">MIALSATLLGVVRHDPRERVALPERVVLAASSGALQTLDLELSWDPRLAFAHDAEGYQLLHHAADKVRPEICRLLLARGADVDARTADTGLTPLIFAVNRLDVDKRGRQAIDYARENGHRDLAAFLDKGDSASYSTWFLTAAVLAASFAAARLPLAAAAPGVGCLPHESAPAPEATLPLEAAPPAAAAHAVPLQQQQDEKQAASLQAVPLGAAADALQQPECIVCWDAPATHIFVPCGHQCVCERCGAKLERCPKCRVVPTAMMRVFH</sequence>
<dbReference type="InterPro" id="IPR051728">
    <property type="entry name" value="RING-FYVE_E3_ubiquitin-ligase"/>
</dbReference>
<keyword evidence="2" id="KW-0863">Zinc-finger</keyword>
<dbReference type="GeneID" id="17275033"/>
<keyword evidence="2" id="KW-0862">Zinc</keyword>
<evidence type="ECO:0000259" key="3">
    <source>
        <dbReference type="PROSITE" id="PS50089"/>
    </source>
</evidence>
<feature type="domain" description="RING-type" evidence="3">
    <location>
        <begin position="222"/>
        <end position="257"/>
    </location>
</feature>
<dbReference type="InterPro" id="IPR001841">
    <property type="entry name" value="Znf_RING"/>
</dbReference>
<dbReference type="SMART" id="SM00248">
    <property type="entry name" value="ANK"/>
    <property type="match status" value="1"/>
</dbReference>
<dbReference type="SUPFAM" id="SSF48403">
    <property type="entry name" value="Ankyrin repeat"/>
    <property type="match status" value="1"/>
</dbReference>
<dbReference type="PROSITE" id="PS50297">
    <property type="entry name" value="ANK_REP_REGION"/>
    <property type="match status" value="1"/>
</dbReference>
<evidence type="ECO:0000256" key="2">
    <source>
        <dbReference type="PROSITE-ProRule" id="PRU00175"/>
    </source>
</evidence>
<reference evidence="4" key="2">
    <citation type="submission" date="2024-10" db="UniProtKB">
        <authorList>
            <consortium name="EnsemblProtists"/>
        </authorList>
    </citation>
    <scope>IDENTIFICATION</scope>
</reference>
<evidence type="ECO:0000313" key="5">
    <source>
        <dbReference type="Proteomes" id="UP000013827"/>
    </source>
</evidence>
<dbReference type="InterPro" id="IPR036770">
    <property type="entry name" value="Ankyrin_rpt-contain_sf"/>
</dbReference>